<organism evidence="6 7">
    <name type="scientific">Nocardioides soli</name>
    <dbReference type="NCBI Taxonomy" id="1036020"/>
    <lineage>
        <taxon>Bacteria</taxon>
        <taxon>Bacillati</taxon>
        <taxon>Actinomycetota</taxon>
        <taxon>Actinomycetes</taxon>
        <taxon>Propionibacteriales</taxon>
        <taxon>Nocardioidaceae</taxon>
        <taxon>Nocardioides</taxon>
    </lineage>
</organism>
<feature type="domain" description="IclR-ED" evidence="5">
    <location>
        <begin position="81"/>
        <end position="254"/>
    </location>
</feature>
<gene>
    <name evidence="6" type="ORF">FHU40_003387</name>
</gene>
<keyword evidence="1" id="KW-0805">Transcription regulation</keyword>
<comment type="caution">
    <text evidence="6">The sequence shown here is derived from an EMBL/GenBank/DDBJ whole genome shotgun (WGS) entry which is preliminary data.</text>
</comment>
<evidence type="ECO:0000313" key="7">
    <source>
        <dbReference type="Proteomes" id="UP000589626"/>
    </source>
</evidence>
<dbReference type="Pfam" id="PF01614">
    <property type="entry name" value="IclR_C"/>
    <property type="match status" value="1"/>
</dbReference>
<sequence length="258" mass="27520">MDEDDDVVVSDDGRRLRPVKSLLRALDVLEVLAASDRPLTVAEIAAGTGSSRTAAYNVITTYEIRGLLRRDSQGRYLLGWGLFELGERARSHSDLSDAARPVVEDLAESTGETVLLGVLDQGSVIYVEKAESRRSVRMVEAPGRRLALHESATGLVLLAYAAPAFRERYLADGGVPDRLVEVTDEIRARGYAASVQDLDPDLTSASVPVPGPNGDPVAALTVAGPASRFTRERVEEFLPRILGAAAAISKALGGRVGS</sequence>
<dbReference type="Gene3D" id="1.10.10.10">
    <property type="entry name" value="Winged helix-like DNA-binding domain superfamily/Winged helix DNA-binding domain"/>
    <property type="match status" value="1"/>
</dbReference>
<dbReference type="EMBL" id="JACHWR010000002">
    <property type="protein sequence ID" value="MBB3043569.1"/>
    <property type="molecule type" value="Genomic_DNA"/>
</dbReference>
<dbReference type="InterPro" id="IPR029016">
    <property type="entry name" value="GAF-like_dom_sf"/>
</dbReference>
<keyword evidence="7" id="KW-1185">Reference proteome</keyword>
<dbReference type="InterPro" id="IPR050707">
    <property type="entry name" value="HTH_MetabolicPath_Reg"/>
</dbReference>
<reference evidence="6 7" key="1">
    <citation type="submission" date="2020-08" db="EMBL/GenBank/DDBJ databases">
        <title>Sequencing the genomes of 1000 actinobacteria strains.</title>
        <authorList>
            <person name="Klenk H.-P."/>
        </authorList>
    </citation>
    <scope>NUCLEOTIDE SEQUENCE [LARGE SCALE GENOMIC DNA]</scope>
    <source>
        <strain evidence="6 7">DSM 105498</strain>
    </source>
</reference>
<evidence type="ECO:0000259" key="5">
    <source>
        <dbReference type="PROSITE" id="PS51078"/>
    </source>
</evidence>
<dbReference type="SUPFAM" id="SSF55781">
    <property type="entry name" value="GAF domain-like"/>
    <property type="match status" value="1"/>
</dbReference>
<evidence type="ECO:0000259" key="4">
    <source>
        <dbReference type="PROSITE" id="PS51077"/>
    </source>
</evidence>
<dbReference type="GO" id="GO:0003677">
    <property type="term" value="F:DNA binding"/>
    <property type="evidence" value="ECO:0007669"/>
    <property type="project" value="UniProtKB-KW"/>
</dbReference>
<dbReference type="RefSeq" id="WP_183593372.1">
    <property type="nucleotide sequence ID" value="NZ_JACHWR010000002.1"/>
</dbReference>
<keyword evidence="3" id="KW-0804">Transcription</keyword>
<dbReference type="InterPro" id="IPR005471">
    <property type="entry name" value="Tscrpt_reg_IclR_N"/>
</dbReference>
<protein>
    <submittedName>
        <fullName evidence="6">DNA-binding IclR family transcriptional regulator</fullName>
    </submittedName>
</protein>
<keyword evidence="2 6" id="KW-0238">DNA-binding</keyword>
<evidence type="ECO:0000313" key="6">
    <source>
        <dbReference type="EMBL" id="MBB3043569.1"/>
    </source>
</evidence>
<dbReference type="AlphaFoldDB" id="A0A7W4VXG4"/>
<evidence type="ECO:0000256" key="1">
    <source>
        <dbReference type="ARBA" id="ARBA00023015"/>
    </source>
</evidence>
<dbReference type="Pfam" id="PF09339">
    <property type="entry name" value="HTH_IclR"/>
    <property type="match status" value="1"/>
</dbReference>
<dbReference type="PROSITE" id="PS51077">
    <property type="entry name" value="HTH_ICLR"/>
    <property type="match status" value="1"/>
</dbReference>
<dbReference type="GO" id="GO:0003700">
    <property type="term" value="F:DNA-binding transcription factor activity"/>
    <property type="evidence" value="ECO:0007669"/>
    <property type="project" value="TreeGrafter"/>
</dbReference>
<accession>A0A7W4VXG4</accession>
<dbReference type="PANTHER" id="PTHR30136:SF35">
    <property type="entry name" value="HTH-TYPE TRANSCRIPTIONAL REGULATOR RV1719"/>
    <property type="match status" value="1"/>
</dbReference>
<dbReference type="Proteomes" id="UP000589626">
    <property type="component" value="Unassembled WGS sequence"/>
</dbReference>
<dbReference type="Gene3D" id="3.30.450.40">
    <property type="match status" value="1"/>
</dbReference>
<dbReference type="PROSITE" id="PS51078">
    <property type="entry name" value="ICLR_ED"/>
    <property type="match status" value="1"/>
</dbReference>
<dbReference type="InterPro" id="IPR036390">
    <property type="entry name" value="WH_DNA-bd_sf"/>
</dbReference>
<proteinExistence type="predicted"/>
<evidence type="ECO:0000256" key="2">
    <source>
        <dbReference type="ARBA" id="ARBA00023125"/>
    </source>
</evidence>
<dbReference type="InterPro" id="IPR014757">
    <property type="entry name" value="Tscrpt_reg_IclR_C"/>
</dbReference>
<name>A0A7W4VXG4_9ACTN</name>
<dbReference type="SUPFAM" id="SSF46785">
    <property type="entry name" value="Winged helix' DNA-binding domain"/>
    <property type="match status" value="1"/>
</dbReference>
<dbReference type="SMART" id="SM00346">
    <property type="entry name" value="HTH_ICLR"/>
    <property type="match status" value="1"/>
</dbReference>
<evidence type="ECO:0000256" key="3">
    <source>
        <dbReference type="ARBA" id="ARBA00023163"/>
    </source>
</evidence>
<dbReference type="PANTHER" id="PTHR30136">
    <property type="entry name" value="HELIX-TURN-HELIX TRANSCRIPTIONAL REGULATOR, ICLR FAMILY"/>
    <property type="match status" value="1"/>
</dbReference>
<dbReference type="InterPro" id="IPR036388">
    <property type="entry name" value="WH-like_DNA-bd_sf"/>
</dbReference>
<feature type="domain" description="HTH iclR-type" evidence="4">
    <location>
        <begin position="19"/>
        <end position="80"/>
    </location>
</feature>
<dbReference type="GO" id="GO:0045892">
    <property type="term" value="P:negative regulation of DNA-templated transcription"/>
    <property type="evidence" value="ECO:0007669"/>
    <property type="project" value="TreeGrafter"/>
</dbReference>